<keyword evidence="4" id="KW-0067">ATP-binding</keyword>
<name>A0A132NUK3_GIAIN</name>
<dbReference type="EMBL" id="JXTI01000057">
    <property type="protein sequence ID" value="KWX13756.1"/>
    <property type="molecule type" value="Genomic_DNA"/>
</dbReference>
<dbReference type="SUPFAM" id="SSF52540">
    <property type="entry name" value="P-loop containing nucleoside triphosphate hydrolases"/>
    <property type="match status" value="1"/>
</dbReference>
<dbReference type="GO" id="GO:0005524">
    <property type="term" value="F:ATP binding"/>
    <property type="evidence" value="ECO:0007669"/>
    <property type="project" value="UniProtKB-KW"/>
</dbReference>
<dbReference type="VEuPathDB" id="GiardiaDB:QR46_2248"/>
<dbReference type="PANTHER" id="PTHR43788">
    <property type="entry name" value="DNA2/NAM7 HELICASE FAMILY MEMBER"/>
    <property type="match status" value="1"/>
</dbReference>
<evidence type="ECO:0000256" key="3">
    <source>
        <dbReference type="ARBA" id="ARBA00022806"/>
    </source>
</evidence>
<proteinExistence type="predicted"/>
<keyword evidence="2" id="KW-0378">Hydrolase</keyword>
<protein>
    <recommendedName>
        <fullName evidence="5">DNA2/NAM7 helicase-like C-terminal domain-containing protein</fullName>
    </recommendedName>
</protein>
<evidence type="ECO:0000259" key="5">
    <source>
        <dbReference type="Pfam" id="PF13087"/>
    </source>
</evidence>
<keyword evidence="1" id="KW-0547">Nucleotide-binding</keyword>
<comment type="caution">
    <text evidence="6">The sequence shown here is derived from an EMBL/GenBank/DDBJ whole genome shotgun (WGS) entry which is preliminary data.</text>
</comment>
<evidence type="ECO:0000313" key="6">
    <source>
        <dbReference type="EMBL" id="KWX13756.1"/>
    </source>
</evidence>
<dbReference type="InterPro" id="IPR050534">
    <property type="entry name" value="Coronavir_polyprotein_1ab"/>
</dbReference>
<keyword evidence="3" id="KW-0347">Helicase</keyword>
<dbReference type="InterPro" id="IPR027417">
    <property type="entry name" value="P-loop_NTPase"/>
</dbReference>
<dbReference type="GO" id="GO:0043139">
    <property type="term" value="F:5'-3' DNA helicase activity"/>
    <property type="evidence" value="ECO:0007669"/>
    <property type="project" value="TreeGrafter"/>
</dbReference>
<organism evidence="6 7">
    <name type="scientific">Giardia duodenalis assemblage B</name>
    <dbReference type="NCBI Taxonomy" id="1394984"/>
    <lineage>
        <taxon>Eukaryota</taxon>
        <taxon>Metamonada</taxon>
        <taxon>Diplomonadida</taxon>
        <taxon>Hexamitidae</taxon>
        <taxon>Giardiinae</taxon>
        <taxon>Giardia</taxon>
    </lineage>
</organism>
<dbReference type="Pfam" id="PF13087">
    <property type="entry name" value="AAA_12"/>
    <property type="match status" value="1"/>
</dbReference>
<feature type="domain" description="DNA2/NAM7 helicase-like C-terminal" evidence="5">
    <location>
        <begin position="1063"/>
        <end position="1336"/>
    </location>
</feature>
<reference evidence="6 7" key="1">
    <citation type="journal article" date="2015" name="Mol. Biochem. Parasitol.">
        <title>Identification of polymorphic genes for use in assemblage B genotyping assays through comparative genomics of multiple assemblage B Giardia duodenalis isolates.</title>
        <authorList>
            <person name="Wielinga C."/>
            <person name="Thompson R.C."/>
            <person name="Monis P."/>
            <person name="Ryan U."/>
        </authorList>
    </citation>
    <scope>NUCLEOTIDE SEQUENCE [LARGE SCALE GENOMIC DNA]</scope>
    <source>
        <strain evidence="6 7">BAH15c1</strain>
    </source>
</reference>
<evidence type="ECO:0000313" key="7">
    <source>
        <dbReference type="Proteomes" id="UP000070089"/>
    </source>
</evidence>
<sequence>MDLIRATLQFTTTSSSLSEFCEILKTLFVCLAVEDPSSYSLDDVSYFIIDPADQSNLALVSDYYWKQINKQYNNNPASLLLFNFGRKGAPASINRYLKDQLLLSDFIVYFSVSDVDLMLLNYMCGLMKSYNNDLGSARELALVTYVTSKLLFINGYVNGKFDDIANNRFDGEIVFLLIDAFNILYPWLRERAFIFEPVITLLGETLPYVFGCMKNKHEHEDMQTLFSRLLQEQERSSALSVPLIDLCLEIIVSSSTKDTIVNMPTKKHLPVLNRDTRMLLASCRFLLCILSVQGPDDENRVIDYIEHRIRELSPAYHDKPACFPCFVSVVLELAHAINPVTIIAQELVYFLHELVASLILCLNYGPMLVQFCTGVPQKEATNVSRLIVLISGTDNAENELLSAVRKILRDIFRSLILGDVLSRYANGTFLLQSNLLPLKTTLGYFWMQQYHYLLTIYSDVVFGIQCSSRKGLAVTSNFIMMRDDNEIHGFSNKFEIPVRWSLIADNADYDERDQLTTWPIMYQYNHSTGRIEAIYIPSKCKIYADNHLLEYHTFKDLKAKYSKTPPAHNDVPECVIRMSIADSPYGTAHLLSQHLQENESTKKLYFYWTHPSIAQHIGVVYNLSKRCAINIFERRSDKFSSFMMLCLSRFDAIQYPYRSFDGYGYATVSSQPFSYIWDVLSEICTKICKDARFITVIEELDLIHERILSENMIVLKGREPRNNRMVRLIFRNPTLSVRMKQTFYPKEFTRKTLRPFQFKALVYAALSPLTLILGSPGSGKSTTLAHISKMFLLEKEANSKWIPVLDEDGNERNRPKWNLFKDVFFSSIKTYKSVTEMILAEDPGVQLFITAHSNNAADQLTRYILEMDGWDKTTLPFIFRSGNQSKDPFIAQFMTSYYLFKIAEELGLDLTEGGEPYSLATGSLIGHFNYISERLLMFLSSSSHPILRRLRPKQIDNLKKLVADYSCMANWLINHATIIVGTTIGLQSRITSISDDVAPDNSSKPSTNSVHRYLIIEEAARLSEHEFASFLVAPFEKIILLGDILQLPPLIQDQTLASTSALDWSIFHRICYASQVNIPIVTLEEQARSTPEIADLYRSLYESSLPKYCAIKGGLRDIPGVKFDSFVDQVILERFRGRCFYIPEEQLHNYTTTRQQIASWLARLSKAALNNEEEEVQTSFIRKVQKRYTPEESNKEEIDVILHCLYNLLDQVVKMVSSGTHLRRLSYNKTADQYELSFSVALLSLYKCQTDLLIADKLIAKITKRFAKLDLKTINNKKVSLEAKVFISTSDGFQGCEADITFLSITARKPRDFVENIQRSLVAVSRARRLLVCVGIANICKNEIWQAVTRCPLPNFSCNRTHKPKIVIHSNK</sequence>
<dbReference type="PANTHER" id="PTHR43788:SF8">
    <property type="entry name" value="DNA-BINDING PROTEIN SMUBP-2"/>
    <property type="match status" value="1"/>
</dbReference>
<dbReference type="Proteomes" id="UP000070089">
    <property type="component" value="Unassembled WGS sequence"/>
</dbReference>
<dbReference type="Gene3D" id="3.40.50.300">
    <property type="entry name" value="P-loop containing nucleotide triphosphate hydrolases"/>
    <property type="match status" value="2"/>
</dbReference>
<evidence type="ECO:0000256" key="1">
    <source>
        <dbReference type="ARBA" id="ARBA00022741"/>
    </source>
</evidence>
<dbReference type="InterPro" id="IPR041679">
    <property type="entry name" value="DNA2/NAM7-like_C"/>
</dbReference>
<accession>A0A132NUK3</accession>
<dbReference type="GO" id="GO:0016787">
    <property type="term" value="F:hydrolase activity"/>
    <property type="evidence" value="ECO:0007669"/>
    <property type="project" value="UniProtKB-KW"/>
</dbReference>
<gene>
    <name evidence="6" type="ORF">QR46_2248</name>
</gene>
<evidence type="ECO:0000256" key="2">
    <source>
        <dbReference type="ARBA" id="ARBA00022801"/>
    </source>
</evidence>
<evidence type="ECO:0000256" key="4">
    <source>
        <dbReference type="ARBA" id="ARBA00022840"/>
    </source>
</evidence>